<gene>
    <name evidence="2" type="ORF">FisN_11Lh222</name>
</gene>
<feature type="region of interest" description="Disordered" evidence="1">
    <location>
        <begin position="316"/>
        <end position="357"/>
    </location>
</feature>
<name>A0A1Z5J732_FISSO</name>
<dbReference type="Proteomes" id="UP000198406">
    <property type="component" value="Unassembled WGS sequence"/>
</dbReference>
<comment type="caution">
    <text evidence="2">The sequence shown here is derived from an EMBL/GenBank/DDBJ whole genome shotgun (WGS) entry which is preliminary data.</text>
</comment>
<reference evidence="2 3" key="1">
    <citation type="journal article" date="2015" name="Plant Cell">
        <title>Oil accumulation by the oleaginous diatom Fistulifera solaris as revealed by the genome and transcriptome.</title>
        <authorList>
            <person name="Tanaka T."/>
            <person name="Maeda Y."/>
            <person name="Veluchamy A."/>
            <person name="Tanaka M."/>
            <person name="Abida H."/>
            <person name="Marechal E."/>
            <person name="Bowler C."/>
            <person name="Muto M."/>
            <person name="Sunaga Y."/>
            <person name="Tanaka M."/>
            <person name="Yoshino T."/>
            <person name="Taniguchi T."/>
            <person name="Fukuda Y."/>
            <person name="Nemoto M."/>
            <person name="Matsumoto M."/>
            <person name="Wong P.S."/>
            <person name="Aburatani S."/>
            <person name="Fujibuchi W."/>
        </authorList>
    </citation>
    <scope>NUCLEOTIDE SEQUENCE [LARGE SCALE GENOMIC DNA]</scope>
    <source>
        <strain evidence="2 3">JPCC DA0580</strain>
    </source>
</reference>
<evidence type="ECO:0000313" key="3">
    <source>
        <dbReference type="Proteomes" id="UP000198406"/>
    </source>
</evidence>
<dbReference type="EMBL" id="BDSP01000013">
    <property type="protein sequence ID" value="GAX09804.1"/>
    <property type="molecule type" value="Genomic_DNA"/>
</dbReference>
<proteinExistence type="predicted"/>
<dbReference type="InParanoid" id="A0A1Z5J732"/>
<feature type="compositionally biased region" description="Acidic residues" evidence="1">
    <location>
        <begin position="346"/>
        <end position="357"/>
    </location>
</feature>
<protein>
    <submittedName>
        <fullName evidence="2">Uncharacterized protein</fullName>
    </submittedName>
</protein>
<sequence>MVSPLDFSSHIQIPPLEEFLVDVDHKLGRANGNIYHRHTGVPGVHDGQIMVRLKKKRFVILDYGLQPSDADLQYALTNPHIKIPKGAGKESCKTPECPKVGVPVCIYDSEPNETDSLYLRTGLCFSCQRNLNEKRRTERKRTNPRLSTEDDLEEPSMIYAMGPSPKKFRYKNGSMVELASDAIIVNGAIEGTRHYGEGYGFQEIGGDLLHCSREALIETERLIEAVSSGAASAAVAAVHGALLDDSAHDSLPPGDEEINSIYHKAFNSLSKSIFLLTQWKASWDAAIEAAHETVADPSLADAVASAAAVAAATTVPDMMGDNGSGDPSSNMATLLMAANDERQDHDDDEEDPTLEYV</sequence>
<evidence type="ECO:0000313" key="2">
    <source>
        <dbReference type="EMBL" id="GAX09804.1"/>
    </source>
</evidence>
<accession>A0A1Z5J732</accession>
<dbReference type="AlphaFoldDB" id="A0A1Z5J732"/>
<keyword evidence="3" id="KW-1185">Reference proteome</keyword>
<evidence type="ECO:0000256" key="1">
    <source>
        <dbReference type="SAM" id="MobiDB-lite"/>
    </source>
</evidence>
<dbReference type="OrthoDB" id="46382at2759"/>
<organism evidence="2 3">
    <name type="scientific">Fistulifera solaris</name>
    <name type="common">Oleaginous diatom</name>
    <dbReference type="NCBI Taxonomy" id="1519565"/>
    <lineage>
        <taxon>Eukaryota</taxon>
        <taxon>Sar</taxon>
        <taxon>Stramenopiles</taxon>
        <taxon>Ochrophyta</taxon>
        <taxon>Bacillariophyta</taxon>
        <taxon>Bacillariophyceae</taxon>
        <taxon>Bacillariophycidae</taxon>
        <taxon>Naviculales</taxon>
        <taxon>Naviculaceae</taxon>
        <taxon>Fistulifera</taxon>
    </lineage>
</organism>